<organism evidence="8 9">
    <name type="scientific">Trifolium pratense</name>
    <name type="common">Red clover</name>
    <dbReference type="NCBI Taxonomy" id="57577"/>
    <lineage>
        <taxon>Eukaryota</taxon>
        <taxon>Viridiplantae</taxon>
        <taxon>Streptophyta</taxon>
        <taxon>Embryophyta</taxon>
        <taxon>Tracheophyta</taxon>
        <taxon>Spermatophyta</taxon>
        <taxon>Magnoliopsida</taxon>
        <taxon>eudicotyledons</taxon>
        <taxon>Gunneridae</taxon>
        <taxon>Pentapetalae</taxon>
        <taxon>rosids</taxon>
        <taxon>fabids</taxon>
        <taxon>Fabales</taxon>
        <taxon>Fabaceae</taxon>
        <taxon>Papilionoideae</taxon>
        <taxon>50 kb inversion clade</taxon>
        <taxon>NPAAA clade</taxon>
        <taxon>Hologalegina</taxon>
        <taxon>IRL clade</taxon>
        <taxon>Trifolieae</taxon>
        <taxon>Trifolium</taxon>
    </lineage>
</organism>
<dbReference type="Gene3D" id="3.40.850.10">
    <property type="entry name" value="Kinesin motor domain"/>
    <property type="match status" value="1"/>
</dbReference>
<dbReference type="Gene3D" id="1.20.58.530">
    <property type="match status" value="1"/>
</dbReference>
<dbReference type="GO" id="GO:0016459">
    <property type="term" value="C:myosin complex"/>
    <property type="evidence" value="ECO:0007669"/>
    <property type="project" value="UniProtKB-KW"/>
</dbReference>
<evidence type="ECO:0000256" key="3">
    <source>
        <dbReference type="ARBA" id="ARBA00023123"/>
    </source>
</evidence>
<gene>
    <name evidence="8" type="ORF">L195_g029555</name>
</gene>
<dbReference type="Gene3D" id="1.20.120.720">
    <property type="entry name" value="Myosin VI head, motor domain, U50 subdomain"/>
    <property type="match status" value="1"/>
</dbReference>
<dbReference type="PROSITE" id="PS51456">
    <property type="entry name" value="MYOSIN_MOTOR"/>
    <property type="match status" value="1"/>
</dbReference>
<dbReference type="EMBL" id="ASHM01026341">
    <property type="protein sequence ID" value="PNX73652.1"/>
    <property type="molecule type" value="Genomic_DNA"/>
</dbReference>
<evidence type="ECO:0000256" key="4">
    <source>
        <dbReference type="ARBA" id="ARBA00023175"/>
    </source>
</evidence>
<keyword evidence="1" id="KW-0547">Nucleotide-binding</keyword>
<evidence type="ECO:0000256" key="2">
    <source>
        <dbReference type="ARBA" id="ARBA00022840"/>
    </source>
</evidence>
<dbReference type="Proteomes" id="UP000236291">
    <property type="component" value="Unassembled WGS sequence"/>
</dbReference>
<evidence type="ECO:0000313" key="9">
    <source>
        <dbReference type="Proteomes" id="UP000236291"/>
    </source>
</evidence>
<dbReference type="PANTHER" id="PTHR13140">
    <property type="entry name" value="MYOSIN"/>
    <property type="match status" value="1"/>
</dbReference>
<feature type="domain" description="Myosin motor" evidence="7">
    <location>
        <begin position="1"/>
        <end position="91"/>
    </location>
</feature>
<name>A0A2K3L536_TRIPR</name>
<dbReference type="GO" id="GO:0000146">
    <property type="term" value="F:microfilament motor activity"/>
    <property type="evidence" value="ECO:0007669"/>
    <property type="project" value="TreeGrafter"/>
</dbReference>
<dbReference type="GO" id="GO:0016020">
    <property type="term" value="C:membrane"/>
    <property type="evidence" value="ECO:0007669"/>
    <property type="project" value="TreeGrafter"/>
</dbReference>
<dbReference type="GO" id="GO:0007015">
    <property type="term" value="P:actin filament organization"/>
    <property type="evidence" value="ECO:0007669"/>
    <property type="project" value="TreeGrafter"/>
</dbReference>
<evidence type="ECO:0000256" key="6">
    <source>
        <dbReference type="PROSITE-ProRule" id="PRU00782"/>
    </source>
</evidence>
<dbReference type="GO" id="GO:0005737">
    <property type="term" value="C:cytoplasm"/>
    <property type="evidence" value="ECO:0007669"/>
    <property type="project" value="TreeGrafter"/>
</dbReference>
<reference evidence="8 9" key="1">
    <citation type="journal article" date="2014" name="Am. J. Bot.">
        <title>Genome assembly and annotation for red clover (Trifolium pratense; Fabaceae).</title>
        <authorList>
            <person name="Istvanek J."/>
            <person name="Jaros M."/>
            <person name="Krenek A."/>
            <person name="Repkova J."/>
        </authorList>
    </citation>
    <scope>NUCLEOTIDE SEQUENCE [LARGE SCALE GENOMIC DNA]</scope>
    <source>
        <strain evidence="9">cv. Tatra</strain>
        <tissue evidence="8">Young leaves</tissue>
    </source>
</reference>
<dbReference type="AlphaFoldDB" id="A0A2K3L536"/>
<feature type="region of interest" description="Actin-binding" evidence="6">
    <location>
        <begin position="50"/>
        <end position="72"/>
    </location>
</feature>
<keyword evidence="2" id="KW-0067">ATP-binding</keyword>
<protein>
    <submittedName>
        <fullName evidence="8">Myosin-H heavy chain-like protein</fullName>
    </submittedName>
</protein>
<dbReference type="InterPro" id="IPR027417">
    <property type="entry name" value="P-loop_NTPase"/>
</dbReference>
<dbReference type="STRING" id="57577.A0A2K3L536"/>
<feature type="non-terminal residue" evidence="8">
    <location>
        <position position="91"/>
    </location>
</feature>
<evidence type="ECO:0000313" key="8">
    <source>
        <dbReference type="EMBL" id="PNX73652.1"/>
    </source>
</evidence>
<reference evidence="8 9" key="2">
    <citation type="journal article" date="2017" name="Front. Plant Sci.">
        <title>Gene Classification and Mining of Molecular Markers Useful in Red Clover (Trifolium pratense) Breeding.</title>
        <authorList>
            <person name="Istvanek J."/>
            <person name="Dluhosova J."/>
            <person name="Dluhos P."/>
            <person name="Patkova L."/>
            <person name="Nedelnik J."/>
            <person name="Repkova J."/>
        </authorList>
    </citation>
    <scope>NUCLEOTIDE SEQUENCE [LARGE SCALE GENOMIC DNA]</scope>
    <source>
        <strain evidence="9">cv. Tatra</strain>
        <tissue evidence="8">Young leaves</tissue>
    </source>
</reference>
<proteinExistence type="inferred from homology"/>
<comment type="caution">
    <text evidence="8">The sequence shown here is derived from an EMBL/GenBank/DDBJ whole genome shotgun (WGS) entry which is preliminary data.</text>
</comment>
<keyword evidence="4" id="KW-0505">Motor protein</keyword>
<dbReference type="SUPFAM" id="SSF52540">
    <property type="entry name" value="P-loop containing nucleoside triphosphate hydrolases"/>
    <property type="match status" value="1"/>
</dbReference>
<evidence type="ECO:0000256" key="5">
    <source>
        <dbReference type="ARBA" id="ARBA00023203"/>
    </source>
</evidence>
<comment type="similarity">
    <text evidence="6">Belongs to the TRAFAC class myosin-kinesin ATPase superfamily. Myosin family.</text>
</comment>
<accession>A0A2K3L536</accession>
<comment type="caution">
    <text evidence="6">Lacks conserved residue(s) required for the propagation of feature annotation.</text>
</comment>
<evidence type="ECO:0000256" key="1">
    <source>
        <dbReference type="ARBA" id="ARBA00022741"/>
    </source>
</evidence>
<sequence>MIKDYVVAEYQALLYASTCPFVSGLFLPSPEESSNKSKFSSIGSRFKQQFQALLEILSSTERHYIRCVKPNNLLKPAIFEHKNVLQQLRCG</sequence>
<dbReference type="InterPro" id="IPR036961">
    <property type="entry name" value="Kinesin_motor_dom_sf"/>
</dbReference>
<dbReference type="Pfam" id="PF00063">
    <property type="entry name" value="Myosin_head"/>
    <property type="match status" value="1"/>
</dbReference>
<evidence type="ECO:0000259" key="7">
    <source>
        <dbReference type="PROSITE" id="PS51456"/>
    </source>
</evidence>
<dbReference type="InterPro" id="IPR001609">
    <property type="entry name" value="Myosin_head_motor_dom-like"/>
</dbReference>
<dbReference type="PANTHER" id="PTHR13140:SF836">
    <property type="entry name" value="MYOSIN-6"/>
    <property type="match status" value="1"/>
</dbReference>
<keyword evidence="5 6" id="KW-0009">Actin-binding</keyword>
<dbReference type="GO" id="GO:0005524">
    <property type="term" value="F:ATP binding"/>
    <property type="evidence" value="ECO:0007669"/>
    <property type="project" value="UniProtKB-KW"/>
</dbReference>
<dbReference type="GO" id="GO:0051015">
    <property type="term" value="F:actin filament binding"/>
    <property type="evidence" value="ECO:0007669"/>
    <property type="project" value="TreeGrafter"/>
</dbReference>
<keyword evidence="3 6" id="KW-0518">Myosin</keyword>